<keyword evidence="2" id="KW-1185">Reference proteome</keyword>
<dbReference type="EMBL" id="JAICBX010000007">
    <property type="protein sequence ID" value="MBW8640643.1"/>
    <property type="molecule type" value="Genomic_DNA"/>
</dbReference>
<name>A0AAE3D4A9_9HYPH</name>
<gene>
    <name evidence="1" type="ORF">K1W69_25850</name>
</gene>
<proteinExistence type="predicted"/>
<dbReference type="AlphaFoldDB" id="A0AAE3D4A9"/>
<evidence type="ECO:0000313" key="2">
    <source>
        <dbReference type="Proteomes" id="UP001196509"/>
    </source>
</evidence>
<accession>A0AAE3D4A9</accession>
<reference evidence="1" key="1">
    <citation type="submission" date="2021-08" db="EMBL/GenBank/DDBJ databases">
        <title>Hoeflea bacterium WL0058 sp. nov., isolated from the sediment.</title>
        <authorList>
            <person name="Wang L."/>
            <person name="Zhang D."/>
        </authorList>
    </citation>
    <scope>NUCLEOTIDE SEQUENCE</scope>
    <source>
        <strain evidence="1">WL0058</strain>
    </source>
</reference>
<comment type="caution">
    <text evidence="1">The sequence shown here is derived from an EMBL/GenBank/DDBJ whole genome shotgun (WGS) entry which is preliminary data.</text>
</comment>
<evidence type="ECO:0000313" key="1">
    <source>
        <dbReference type="EMBL" id="MBW8640643.1"/>
    </source>
</evidence>
<dbReference type="Proteomes" id="UP001196509">
    <property type="component" value="Unassembled WGS sequence"/>
</dbReference>
<organism evidence="1 2">
    <name type="scientific">Flavimaribacter sediminis</name>
    <dbReference type="NCBI Taxonomy" id="2865987"/>
    <lineage>
        <taxon>Bacteria</taxon>
        <taxon>Pseudomonadati</taxon>
        <taxon>Pseudomonadota</taxon>
        <taxon>Alphaproteobacteria</taxon>
        <taxon>Hyphomicrobiales</taxon>
        <taxon>Rhizobiaceae</taxon>
        <taxon>Flavimaribacter</taxon>
    </lineage>
</organism>
<sequence length="170" mass="19129">MAQQFDRDLHLQQAEFQMEYYQSAGRIWGLAILLLTFGVSTASAATNCSPISYGAERSKLRVFLASNGYAQSEQTFLLRGSDRRVREIRSGQLNDRGVECGVKKVRAYVLGCMNNSLPWLLRSVASPAERTTVKLWGKARVSRREAAFIGKFHLCRAGAMEVFFKPEELD</sequence>
<protein>
    <submittedName>
        <fullName evidence="1">Uncharacterized protein</fullName>
    </submittedName>
</protein>
<dbReference type="RefSeq" id="WP_220231371.1">
    <property type="nucleotide sequence ID" value="NZ_JAICBX010000007.1"/>
</dbReference>